<evidence type="ECO:0000313" key="5">
    <source>
        <dbReference type="Proteomes" id="UP000549616"/>
    </source>
</evidence>
<dbReference type="EMBL" id="JACCFK010000001">
    <property type="protein sequence ID" value="NYI87641.1"/>
    <property type="molecule type" value="Genomic_DNA"/>
</dbReference>
<evidence type="ECO:0000313" key="4">
    <source>
        <dbReference type="EMBL" id="NYI87641.1"/>
    </source>
</evidence>
<reference evidence="4 5" key="1">
    <citation type="submission" date="2020-07" db="EMBL/GenBank/DDBJ databases">
        <title>Sequencing the genomes of 1000 actinobacteria strains.</title>
        <authorList>
            <person name="Klenk H.-P."/>
        </authorList>
    </citation>
    <scope>NUCLEOTIDE SEQUENCE [LARGE SCALE GENOMIC DNA]</scope>
    <source>
        <strain evidence="4 5">DSM 104006</strain>
    </source>
</reference>
<feature type="signal peptide" evidence="3">
    <location>
        <begin position="1"/>
        <end position="26"/>
    </location>
</feature>
<feature type="compositionally biased region" description="Low complexity" evidence="1">
    <location>
        <begin position="183"/>
        <end position="196"/>
    </location>
</feature>
<feature type="compositionally biased region" description="Low complexity" evidence="1">
    <location>
        <begin position="223"/>
        <end position="236"/>
    </location>
</feature>
<dbReference type="AlphaFoldDB" id="A0A853AYJ2"/>
<sequence length="354" mass="37204">MSDRARLGMTAALCVLLPFGPAVAHAAPSGNQPAIAQEQMSDLPQGLWGLLGLLGLFGLLGLARRGPKRNAKNPLAGYGGEDEMSRGRHQAPPAPRAGSPMDILPGAQTDRNPQVERPPLIDQPAMPRADAAIPHAPNRPAMPREPMPEPGSRPAMPQAQAEQIRPYASYTEMAPPAPQAEVDAPLAPADAVPFPDYTAASADPAQRMPAEEATPYPEHSGSAAAPQSAPRAPAMPYGAYAEVPAPAQPVQGELNPPRTATSYRTHGEIPPAAHQVGPRVDSPMDTAPTTPTPVQYRHGQDAYPQTDQDPPPQRPVVPQQQGGSGGPTFAGLPRYPETTTPDPGPVDAGPRHRR</sequence>
<name>A0A853AYJ2_9PSEU</name>
<organism evidence="4 5">
    <name type="scientific">Amycolatopsis endophytica</name>
    <dbReference type="NCBI Taxonomy" id="860233"/>
    <lineage>
        <taxon>Bacteria</taxon>
        <taxon>Bacillati</taxon>
        <taxon>Actinomycetota</taxon>
        <taxon>Actinomycetes</taxon>
        <taxon>Pseudonocardiales</taxon>
        <taxon>Pseudonocardiaceae</taxon>
        <taxon>Amycolatopsis</taxon>
    </lineage>
</organism>
<evidence type="ECO:0000256" key="1">
    <source>
        <dbReference type="SAM" id="MobiDB-lite"/>
    </source>
</evidence>
<feature type="transmembrane region" description="Helical" evidence="2">
    <location>
        <begin position="45"/>
        <end position="63"/>
    </location>
</feature>
<accession>A0A853AYJ2</accession>
<evidence type="ECO:0000256" key="3">
    <source>
        <dbReference type="SAM" id="SignalP"/>
    </source>
</evidence>
<feature type="region of interest" description="Disordered" evidence="1">
    <location>
        <begin position="66"/>
        <end position="161"/>
    </location>
</feature>
<evidence type="ECO:0000256" key="2">
    <source>
        <dbReference type="SAM" id="Phobius"/>
    </source>
</evidence>
<keyword evidence="3" id="KW-0732">Signal</keyword>
<dbReference type="Proteomes" id="UP000549616">
    <property type="component" value="Unassembled WGS sequence"/>
</dbReference>
<proteinExistence type="predicted"/>
<feature type="chain" id="PRO_5032485696" evidence="3">
    <location>
        <begin position="27"/>
        <end position="354"/>
    </location>
</feature>
<feature type="region of interest" description="Disordered" evidence="1">
    <location>
        <begin position="175"/>
        <end position="354"/>
    </location>
</feature>
<comment type="caution">
    <text evidence="4">The sequence shown here is derived from an EMBL/GenBank/DDBJ whole genome shotgun (WGS) entry which is preliminary data.</text>
</comment>
<gene>
    <name evidence="4" type="ORF">HNR02_000964</name>
</gene>
<keyword evidence="2" id="KW-0472">Membrane</keyword>
<keyword evidence="2" id="KW-0812">Transmembrane</keyword>
<keyword evidence="2" id="KW-1133">Transmembrane helix</keyword>
<dbReference type="RefSeq" id="WP_179772009.1">
    <property type="nucleotide sequence ID" value="NZ_JACCFK010000001.1"/>
</dbReference>
<protein>
    <submittedName>
        <fullName evidence="4">Uncharacterized protein</fullName>
    </submittedName>
</protein>
<keyword evidence="5" id="KW-1185">Reference proteome</keyword>